<keyword evidence="2" id="KW-1185">Reference proteome</keyword>
<evidence type="ECO:0000313" key="1">
    <source>
        <dbReference type="EMBL" id="ACC98660.1"/>
    </source>
</evidence>
<dbReference type="KEGG" id="emi:Emin_1108"/>
<name>B2KDR4_ELUMP</name>
<dbReference type="AlphaFoldDB" id="B2KDR4"/>
<dbReference type="HOGENOM" id="CLU_091705_3_0_0"/>
<evidence type="ECO:0000313" key="2">
    <source>
        <dbReference type="Proteomes" id="UP000001029"/>
    </source>
</evidence>
<dbReference type="STRING" id="445932.Emin_1108"/>
<protein>
    <recommendedName>
        <fullName evidence="3">PilE-like protein</fullName>
    </recommendedName>
</protein>
<sequence length="123" mass="14157">MQYIKTVEKSRIAETYINLKAIANAQEIYCMQTGAYTTLDNLDIVVKDTKNFTYTTDALNFIYATRANSPYDYKIELYFNNPSAGYTASKNVRRCRAFTNAKNKEICNSLGCENWPSDWCNLK</sequence>
<organism evidence="1 2">
    <name type="scientific">Elusimicrobium minutum (strain Pei191)</name>
    <dbReference type="NCBI Taxonomy" id="445932"/>
    <lineage>
        <taxon>Bacteria</taxon>
        <taxon>Pseudomonadati</taxon>
        <taxon>Elusimicrobiota</taxon>
        <taxon>Elusimicrobia</taxon>
        <taxon>Elusimicrobiales</taxon>
        <taxon>Elusimicrobiaceae</taxon>
        <taxon>Elusimicrobium</taxon>
    </lineage>
</organism>
<gene>
    <name evidence="1" type="ordered locus">Emin_1108</name>
</gene>
<accession>B2KDR4</accession>
<reference evidence="1 2" key="1">
    <citation type="journal article" date="2009" name="Appl. Environ. Microbiol.">
        <title>Genomic analysis of 'Elusimicrobium minutum,' the first cultivated representative of the phylum 'Elusimicrobia' (formerly termite group 1).</title>
        <authorList>
            <person name="Herlemann D.P.R."/>
            <person name="Geissinger O."/>
            <person name="Ikeda-Ohtsubo W."/>
            <person name="Kunin V."/>
            <person name="Sun H."/>
            <person name="Lapidus A."/>
            <person name="Hugenholtz P."/>
            <person name="Brune A."/>
        </authorList>
    </citation>
    <scope>NUCLEOTIDE SEQUENCE [LARGE SCALE GENOMIC DNA]</scope>
    <source>
        <strain evidence="1 2">Pei191</strain>
    </source>
</reference>
<dbReference type="Gene3D" id="3.30.700.10">
    <property type="entry name" value="Glycoprotein, Type 4 Pilin"/>
    <property type="match status" value="1"/>
</dbReference>
<dbReference type="Proteomes" id="UP000001029">
    <property type="component" value="Chromosome"/>
</dbReference>
<dbReference type="EMBL" id="CP001055">
    <property type="protein sequence ID" value="ACC98660.1"/>
    <property type="molecule type" value="Genomic_DNA"/>
</dbReference>
<proteinExistence type="predicted"/>
<evidence type="ECO:0008006" key="3">
    <source>
        <dbReference type="Google" id="ProtNLM"/>
    </source>
</evidence>